<keyword evidence="2" id="KW-1185">Reference proteome</keyword>
<dbReference type="EMBL" id="AJVK01013652">
    <property type="status" value="NOT_ANNOTATED_CDS"/>
    <property type="molecule type" value="Genomic_DNA"/>
</dbReference>
<organism evidence="1 2">
    <name type="scientific">Phlebotomus papatasi</name>
    <name type="common">Sandfly</name>
    <dbReference type="NCBI Taxonomy" id="29031"/>
    <lineage>
        <taxon>Eukaryota</taxon>
        <taxon>Metazoa</taxon>
        <taxon>Ecdysozoa</taxon>
        <taxon>Arthropoda</taxon>
        <taxon>Hexapoda</taxon>
        <taxon>Insecta</taxon>
        <taxon>Pterygota</taxon>
        <taxon>Neoptera</taxon>
        <taxon>Endopterygota</taxon>
        <taxon>Diptera</taxon>
        <taxon>Nematocera</taxon>
        <taxon>Psychodoidea</taxon>
        <taxon>Psychodidae</taxon>
        <taxon>Phlebotomus</taxon>
        <taxon>Phlebotomus</taxon>
    </lineage>
</organism>
<name>A0A1B0DBG5_PHLPP</name>
<accession>A0A1B0DBG5</accession>
<dbReference type="AlphaFoldDB" id="A0A1B0DBG5"/>
<dbReference type="EnsemblMetazoa" id="PPAI005154-RA">
    <property type="protein sequence ID" value="PPAI005154-PA"/>
    <property type="gene ID" value="PPAI005154"/>
</dbReference>
<protein>
    <submittedName>
        <fullName evidence="1">Uncharacterized protein</fullName>
    </submittedName>
</protein>
<reference evidence="1" key="1">
    <citation type="submission" date="2022-08" db="UniProtKB">
        <authorList>
            <consortium name="EnsemblMetazoa"/>
        </authorList>
    </citation>
    <scope>IDENTIFICATION</scope>
    <source>
        <strain evidence="1">Israel</strain>
    </source>
</reference>
<evidence type="ECO:0000313" key="2">
    <source>
        <dbReference type="Proteomes" id="UP000092462"/>
    </source>
</evidence>
<dbReference type="VEuPathDB" id="VectorBase:PPAI005154"/>
<evidence type="ECO:0000313" key="1">
    <source>
        <dbReference type="EnsemblMetazoa" id="PPAI005154-PA"/>
    </source>
</evidence>
<proteinExistence type="predicted"/>
<dbReference type="Proteomes" id="UP000092462">
    <property type="component" value="Unassembled WGS sequence"/>
</dbReference>
<sequence length="99" mass="11169">MNAHLSRWQTPTLLSLTTISSIPKFTCSFSNCLILQSDVVTLQQLLLLMMVVVHSRITGCPVWMMSVYVAIGAPHTIAIHLYTHRWSLLLAHLSLARLR</sequence>